<comment type="caution">
    <text evidence="2">The sequence shown here is derived from an EMBL/GenBank/DDBJ whole genome shotgun (WGS) entry which is preliminary data.</text>
</comment>
<feature type="region of interest" description="Disordered" evidence="1">
    <location>
        <begin position="1"/>
        <end position="22"/>
    </location>
</feature>
<organism evidence="2 3">
    <name type="scientific">Furculomyces boomerangus</name>
    <dbReference type="NCBI Taxonomy" id="61424"/>
    <lineage>
        <taxon>Eukaryota</taxon>
        <taxon>Fungi</taxon>
        <taxon>Fungi incertae sedis</taxon>
        <taxon>Zoopagomycota</taxon>
        <taxon>Kickxellomycotina</taxon>
        <taxon>Harpellomycetes</taxon>
        <taxon>Harpellales</taxon>
        <taxon>Harpellaceae</taxon>
        <taxon>Furculomyces</taxon>
    </lineage>
</organism>
<name>A0A2T9Z4N3_9FUNG</name>
<evidence type="ECO:0000313" key="2">
    <source>
        <dbReference type="EMBL" id="PVU99542.1"/>
    </source>
</evidence>
<sequence>MTEVRQSTLSNFPRVMSDNETEIPIPNENAPNWALQILERIQNLESLQRQPETTLDQSEDKYITERDPLRDLQTYPEILEALPSIKEDFFKLSLTDIQKRRFLATCPRNKDMEYDPPILNEVRLSYNSRRMGSQLVDIQYRLSGITRPIDFFTHNLIQNERKINFEETKDFVRIMQILLADIASHITQIRVENMYKSMGGQGKAPEVSGNSNKKRAH</sequence>
<evidence type="ECO:0000256" key="1">
    <source>
        <dbReference type="SAM" id="MobiDB-lite"/>
    </source>
</evidence>
<dbReference type="Proteomes" id="UP000245699">
    <property type="component" value="Unassembled WGS sequence"/>
</dbReference>
<feature type="compositionally biased region" description="Polar residues" evidence="1">
    <location>
        <begin position="1"/>
        <end position="11"/>
    </location>
</feature>
<keyword evidence="3" id="KW-1185">Reference proteome</keyword>
<dbReference type="AlphaFoldDB" id="A0A2T9Z4N3"/>
<dbReference type="OrthoDB" id="5545891at2759"/>
<proteinExistence type="predicted"/>
<evidence type="ECO:0000313" key="3">
    <source>
        <dbReference type="Proteomes" id="UP000245699"/>
    </source>
</evidence>
<dbReference type="EMBL" id="MBFT01000031">
    <property type="protein sequence ID" value="PVU99542.1"/>
    <property type="molecule type" value="Genomic_DNA"/>
</dbReference>
<protein>
    <submittedName>
        <fullName evidence="2">Uncharacterized protein</fullName>
    </submittedName>
</protein>
<accession>A0A2T9Z4N3</accession>
<reference evidence="2 3" key="1">
    <citation type="journal article" date="2018" name="MBio">
        <title>Comparative Genomics Reveals the Core Gene Toolbox for the Fungus-Insect Symbiosis.</title>
        <authorList>
            <person name="Wang Y."/>
            <person name="Stata M."/>
            <person name="Wang W."/>
            <person name="Stajich J.E."/>
            <person name="White M.M."/>
            <person name="Moncalvo J.M."/>
        </authorList>
    </citation>
    <scope>NUCLEOTIDE SEQUENCE [LARGE SCALE GENOMIC DNA]</scope>
    <source>
        <strain evidence="2 3">AUS-77-4</strain>
    </source>
</reference>
<gene>
    <name evidence="2" type="ORF">BB559_000621</name>
</gene>